<evidence type="ECO:0000313" key="3">
    <source>
        <dbReference type="Proteomes" id="UP000179769"/>
    </source>
</evidence>
<evidence type="ECO:0000313" key="2">
    <source>
        <dbReference type="EMBL" id="OHV42969.1"/>
    </source>
</evidence>
<dbReference type="InterPro" id="IPR010037">
    <property type="entry name" value="FkbH_domain"/>
</dbReference>
<proteinExistence type="predicted"/>
<dbReference type="InterPro" id="IPR023214">
    <property type="entry name" value="HAD_sf"/>
</dbReference>
<name>A0A1S1RB26_9ACTN</name>
<dbReference type="InterPro" id="IPR010033">
    <property type="entry name" value="HAD_SF_ppase_IIIC"/>
</dbReference>
<dbReference type="AlphaFoldDB" id="A0A1S1RB26"/>
<comment type="caution">
    <text evidence="2">The sequence shown here is derived from an EMBL/GenBank/DDBJ whole genome shotgun (WGS) entry which is preliminary data.</text>
</comment>
<dbReference type="SUPFAM" id="SSF55729">
    <property type="entry name" value="Acyl-CoA N-acyltransferases (Nat)"/>
    <property type="match status" value="1"/>
</dbReference>
<dbReference type="InterPro" id="IPR049369">
    <property type="entry name" value="BF1531-like_N"/>
</dbReference>
<dbReference type="Gene3D" id="3.40.50.1110">
    <property type="entry name" value="SGNH hydrolase"/>
    <property type="match status" value="1"/>
</dbReference>
<sequence>MGLMRDDDVRDALDRARALADTGDATGALHLAFRAIDADATLATWLAAAGVARRCLPAADLPRSARVAVLGSYTTTQFAALLPVAAARAGVAVEVYEAGYDQYQREILDPGSGLYRFHPDIVVLAVHHGTVSLPARPADPAAADAAVDAEVERFRGLWDALATRCEARVVQHTVAIPADVALGHVAARLPTSRLAMLRRFNAALGRAAGSTVAVVDCERLAALVGAESWFDARYWHRAKQAVSLGCVPLLARHTGAVIAGLLGRGRKCLVLDLDNTLWGGVLGEDGLTGIALGAGPVGEAFTAFQEYVLELQERGVVLAVCSKNNRADALEAFARHPDMRLRTEDIAVLSAGWDDKPTQIRDIAETLHLGLDALVFVDDNPAERAIVRRMLPEVDVVELPEDPHGYVRALASYPYFETGAITAVDRSRTAQYQALARAAELRGDAGDLDAFLRDLDMTATVVPLDELTIPRVTQLINKTNQFNVTGRRRGEPEVRTLAADPDVLTVCVRLTDRFGDHGLVGVLAARVSGPMVDIDTWLLSCRVIGRSLEDEMLGLLVEAARQRGARTLRGTYHPSPKNGLVADLYPRLGFERTGEDEAPSTTWRLALDQAKPPPGFIRLAPTP</sequence>
<organism evidence="2 3">
    <name type="scientific">Parafrankia soli</name>
    <dbReference type="NCBI Taxonomy" id="2599596"/>
    <lineage>
        <taxon>Bacteria</taxon>
        <taxon>Bacillati</taxon>
        <taxon>Actinomycetota</taxon>
        <taxon>Actinomycetes</taxon>
        <taxon>Frankiales</taxon>
        <taxon>Frankiaceae</taxon>
        <taxon>Parafrankia</taxon>
    </lineage>
</organism>
<feature type="domain" description="BF1531-like N-terminal" evidence="1">
    <location>
        <begin position="66"/>
        <end position="258"/>
    </location>
</feature>
<reference evidence="3" key="1">
    <citation type="submission" date="2016-07" db="EMBL/GenBank/DDBJ databases">
        <title>Frankia sp. NRRL B-16219 Genome sequencing.</title>
        <authorList>
            <person name="Ghodhbane-Gtari F."/>
            <person name="Swanson E."/>
            <person name="Gueddou A."/>
            <person name="Louati M."/>
            <person name="Nouioui I."/>
            <person name="Hezbri K."/>
            <person name="Abebe-Akele F."/>
            <person name="Simpson S."/>
            <person name="Morris K."/>
            <person name="Thomas K."/>
            <person name="Gtari M."/>
            <person name="Tisa L.S."/>
        </authorList>
    </citation>
    <scope>NUCLEOTIDE SEQUENCE [LARGE SCALE GENOMIC DNA]</scope>
    <source>
        <strain evidence="3">NRRL B-16219</strain>
    </source>
</reference>
<keyword evidence="3" id="KW-1185">Reference proteome</keyword>
<dbReference type="Proteomes" id="UP000179769">
    <property type="component" value="Unassembled WGS sequence"/>
</dbReference>
<dbReference type="InterPro" id="IPR016181">
    <property type="entry name" value="Acyl_CoA_acyltransferase"/>
</dbReference>
<dbReference type="NCBIfam" id="TIGR01681">
    <property type="entry name" value="HAD-SF-IIIC"/>
    <property type="match status" value="1"/>
</dbReference>
<dbReference type="InterPro" id="IPR036514">
    <property type="entry name" value="SGNH_hydro_sf"/>
</dbReference>
<dbReference type="NCBIfam" id="TIGR01686">
    <property type="entry name" value="FkbH"/>
    <property type="match status" value="1"/>
</dbReference>
<accession>A0A1S1RB26</accession>
<gene>
    <name evidence="2" type="ORF">BBK14_31555</name>
</gene>
<dbReference type="EMBL" id="MAXA01000037">
    <property type="protein sequence ID" value="OHV42969.1"/>
    <property type="molecule type" value="Genomic_DNA"/>
</dbReference>
<evidence type="ECO:0000259" key="1">
    <source>
        <dbReference type="Pfam" id="PF21211"/>
    </source>
</evidence>
<protein>
    <submittedName>
        <fullName evidence="2">Methoxymalonyl-ACP biosynthesis protein FkbH</fullName>
    </submittedName>
</protein>
<dbReference type="SUPFAM" id="SSF56784">
    <property type="entry name" value="HAD-like"/>
    <property type="match status" value="1"/>
</dbReference>
<dbReference type="InterPro" id="IPR036412">
    <property type="entry name" value="HAD-like_sf"/>
</dbReference>
<dbReference type="Pfam" id="PF21211">
    <property type="entry name" value="FkbH_N"/>
    <property type="match status" value="1"/>
</dbReference>
<dbReference type="Gene3D" id="3.40.50.1000">
    <property type="entry name" value="HAD superfamily/HAD-like"/>
    <property type="match status" value="1"/>
</dbReference>